<evidence type="ECO:0000256" key="4">
    <source>
        <dbReference type="ARBA" id="ARBA00022840"/>
    </source>
</evidence>
<dbReference type="PROSITE" id="PS00108">
    <property type="entry name" value="PROTEIN_KINASE_ST"/>
    <property type="match status" value="1"/>
</dbReference>
<evidence type="ECO:0000256" key="2">
    <source>
        <dbReference type="ARBA" id="ARBA00022741"/>
    </source>
</evidence>
<dbReference type="PROSITE" id="PS00107">
    <property type="entry name" value="PROTEIN_KINASE_ATP"/>
    <property type="match status" value="1"/>
</dbReference>
<evidence type="ECO:0000256" key="6">
    <source>
        <dbReference type="SAM" id="Phobius"/>
    </source>
</evidence>
<dbReference type="PROSITE" id="PS50011">
    <property type="entry name" value="PROTEIN_KINASE_DOM"/>
    <property type="match status" value="1"/>
</dbReference>
<dbReference type="PANTHER" id="PTHR11042:SF189">
    <property type="entry name" value="PROTEIN KINASE DOMAIN-CONTAINING PROTEIN"/>
    <property type="match status" value="1"/>
</dbReference>
<dbReference type="GO" id="GO:0005737">
    <property type="term" value="C:cytoplasm"/>
    <property type="evidence" value="ECO:0007669"/>
    <property type="project" value="TreeGrafter"/>
</dbReference>
<gene>
    <name evidence="8" type="ORF">D1868_09870</name>
</gene>
<dbReference type="KEGG" id="sazo:D1868_09870"/>
<keyword evidence="3 8" id="KW-0418">Kinase</keyword>
<dbReference type="CDD" id="cd14014">
    <property type="entry name" value="STKc_PknB_like"/>
    <property type="match status" value="1"/>
</dbReference>
<keyword evidence="6" id="KW-0812">Transmembrane</keyword>
<proteinExistence type="inferred from homology"/>
<dbReference type="AlphaFoldDB" id="A0A650CR67"/>
<dbReference type="GO" id="GO:0004672">
    <property type="term" value="F:protein kinase activity"/>
    <property type="evidence" value="ECO:0007669"/>
    <property type="project" value="InterPro"/>
</dbReference>
<evidence type="ECO:0000256" key="1">
    <source>
        <dbReference type="ARBA" id="ARBA00022679"/>
    </source>
</evidence>
<dbReference type="InterPro" id="IPR017441">
    <property type="entry name" value="Protein_kinase_ATP_BS"/>
</dbReference>
<sequence>MRRYYSSNLSIIFLIIAVITGFVGSLFMLFISPFLVSRFIALGLFVDDIISALFMMRTELRRAAMIIFLGAVVSTVLYSILDLYSNPYLLVLLAFPALGFIISTKQGVLKGAIVLSAITVLFSIAEFLAFLGSIFGLSIINYTVFPLTWSGLFILDSLYPLLEKNYIYYPKIGIKKKRGSKKGRMKSSILNTITFVINPSDVQVIVKINDKPHLVKGSIKINSDSPVKWYVENVKLPNGVLLIPEVREGVANPSDVVRINMIPIDLKNWDPNYWVNKNLYNYKVLDVVGTGGNSYILKAELNGKYYAIKIPKISDQTFTLYSPVSSFLDFAAEASNLINLSKDDRLVKLFAINVDSNIVEKIEKGDVEAYLNSPPMIVMEYLEGGTLMDLMKNPNLFNSRYWKYIVYVIIKETILALDYIHSQGYVHLDVKPQNIFLSKKLSGGGEQVYNLLKSSKGVVKLGDLGSAVRVGGKIKQITVEYAPPEQLEFSIKGIGADPRMDVFSLGMTMYVALTGYNNRPDIKVLSDAVDLYNQGKIREALIYVENAKRLLSLDWMKVNVEPDVRAILKRLLSPDPLNRPSLNEFASVLIRYII</sequence>
<dbReference type="InterPro" id="IPR011009">
    <property type="entry name" value="Kinase-like_dom_sf"/>
</dbReference>
<keyword evidence="6" id="KW-0472">Membrane</keyword>
<feature type="transmembrane region" description="Helical" evidence="6">
    <location>
        <begin position="37"/>
        <end position="56"/>
    </location>
</feature>
<dbReference type="InterPro" id="IPR008271">
    <property type="entry name" value="Ser/Thr_kinase_AS"/>
</dbReference>
<accession>A0A650CR67</accession>
<feature type="transmembrane region" description="Helical" evidence="6">
    <location>
        <begin position="12"/>
        <end position="31"/>
    </location>
</feature>
<feature type="transmembrane region" description="Helical" evidence="6">
    <location>
        <begin position="111"/>
        <end position="133"/>
    </location>
</feature>
<keyword evidence="9" id="KW-1185">Reference proteome</keyword>
<evidence type="ECO:0000256" key="3">
    <source>
        <dbReference type="ARBA" id="ARBA00022777"/>
    </source>
</evidence>
<dbReference type="EMBL" id="CP045483">
    <property type="protein sequence ID" value="QGR20263.1"/>
    <property type="molecule type" value="Genomic_DNA"/>
</dbReference>
<dbReference type="InterPro" id="IPR000719">
    <property type="entry name" value="Prot_kinase_dom"/>
</dbReference>
<comment type="similarity">
    <text evidence="5">Belongs to the protein kinase superfamily. Ser/Thr protein kinase family. GCN2 subfamily.</text>
</comment>
<keyword evidence="1" id="KW-0808">Transferase</keyword>
<dbReference type="RefSeq" id="WP_156007712.1">
    <property type="nucleotide sequence ID" value="NZ_CP045483.1"/>
</dbReference>
<keyword evidence="6" id="KW-1133">Transmembrane helix</keyword>
<dbReference type="SUPFAM" id="SSF56112">
    <property type="entry name" value="Protein kinase-like (PK-like)"/>
    <property type="match status" value="1"/>
</dbReference>
<dbReference type="Proteomes" id="UP000423396">
    <property type="component" value="Chromosome"/>
</dbReference>
<dbReference type="Gene3D" id="1.10.510.10">
    <property type="entry name" value="Transferase(Phosphotransferase) domain 1"/>
    <property type="match status" value="1"/>
</dbReference>
<dbReference type="GeneID" id="42799378"/>
<dbReference type="SMART" id="SM00220">
    <property type="entry name" value="S_TKc"/>
    <property type="match status" value="1"/>
</dbReference>
<protein>
    <submittedName>
        <fullName evidence="8">Protein kinase</fullName>
    </submittedName>
</protein>
<feature type="domain" description="Protein kinase" evidence="7">
    <location>
        <begin position="282"/>
        <end position="593"/>
    </location>
</feature>
<dbReference type="InterPro" id="IPR050339">
    <property type="entry name" value="CC_SR_Kinase"/>
</dbReference>
<dbReference type="GO" id="GO:0005524">
    <property type="term" value="F:ATP binding"/>
    <property type="evidence" value="ECO:0007669"/>
    <property type="project" value="UniProtKB-KW"/>
</dbReference>
<evidence type="ECO:0000313" key="9">
    <source>
        <dbReference type="Proteomes" id="UP000423396"/>
    </source>
</evidence>
<organism evidence="8 9">
    <name type="scientific">Stygiolobus azoricus</name>
    <dbReference type="NCBI Taxonomy" id="41675"/>
    <lineage>
        <taxon>Archaea</taxon>
        <taxon>Thermoproteota</taxon>
        <taxon>Thermoprotei</taxon>
        <taxon>Sulfolobales</taxon>
        <taxon>Sulfolobaceae</taxon>
        <taxon>Stygiolobus</taxon>
    </lineage>
</organism>
<evidence type="ECO:0000256" key="5">
    <source>
        <dbReference type="ARBA" id="ARBA00037982"/>
    </source>
</evidence>
<reference evidence="8 9" key="1">
    <citation type="submission" date="2019-10" db="EMBL/GenBank/DDBJ databases">
        <title>Genome Sequences from Six Type Strain Members of the Archaeal Family Sulfolobaceae: Acidianus ambivalens, Acidianus infernus, Metallosphaera prunae, Stygiolobus azoricus, Sulfolobus metallicus, and Sulfurisphaera ohwakuensis.</title>
        <authorList>
            <person name="Counts J.A."/>
            <person name="Kelly R.M."/>
        </authorList>
    </citation>
    <scope>NUCLEOTIDE SEQUENCE [LARGE SCALE GENOMIC DNA]</scope>
    <source>
        <strain evidence="8 9">FC6</strain>
    </source>
</reference>
<dbReference type="PANTHER" id="PTHR11042">
    <property type="entry name" value="EUKARYOTIC TRANSLATION INITIATION FACTOR 2-ALPHA KINASE EIF2-ALPHA KINASE -RELATED"/>
    <property type="match status" value="1"/>
</dbReference>
<name>A0A650CR67_9CREN</name>
<keyword evidence="4" id="KW-0067">ATP-binding</keyword>
<dbReference type="Pfam" id="PF00069">
    <property type="entry name" value="Pkinase"/>
    <property type="match status" value="1"/>
</dbReference>
<evidence type="ECO:0000259" key="7">
    <source>
        <dbReference type="PROSITE" id="PS50011"/>
    </source>
</evidence>
<dbReference type="OrthoDB" id="41005at2157"/>
<keyword evidence="2" id="KW-0547">Nucleotide-binding</keyword>
<feature type="transmembrane region" description="Helical" evidence="6">
    <location>
        <begin position="63"/>
        <end position="81"/>
    </location>
</feature>
<evidence type="ECO:0000313" key="8">
    <source>
        <dbReference type="EMBL" id="QGR20263.1"/>
    </source>
</evidence>